<organism evidence="1">
    <name type="scientific">anaerobic digester metagenome</name>
    <dbReference type="NCBI Taxonomy" id="1263854"/>
    <lineage>
        <taxon>unclassified sequences</taxon>
        <taxon>metagenomes</taxon>
        <taxon>ecological metagenomes</taxon>
    </lineage>
</organism>
<protein>
    <submittedName>
        <fullName evidence="1">Uncharacterized protein</fullName>
    </submittedName>
</protein>
<dbReference type="EMBL" id="CAADRM010000093">
    <property type="protein sequence ID" value="VFU14700.1"/>
    <property type="molecule type" value="Genomic_DNA"/>
</dbReference>
<reference evidence="1" key="1">
    <citation type="submission" date="2019-03" db="EMBL/GenBank/DDBJ databases">
        <authorList>
            <person name="Hao L."/>
        </authorList>
    </citation>
    <scope>NUCLEOTIDE SEQUENCE</scope>
</reference>
<name>A0A485M0R6_9ZZZZ</name>
<proteinExistence type="predicted"/>
<dbReference type="AlphaFoldDB" id="A0A485M0R6"/>
<sequence length="158" mass="17847">MPAFHFPFTILLFDCDPLDELRLVVRPGYTNDQDSVGEPGIHLLQIEYSGNIQFSPEPSESSLHSDIPDSFVRQRVPLHPADDQGPADHLDLDLILAHTGNLDLYAELVGALVDIQWRITDTEPLLLAFLPEEKPYNFLKFQIIHIPFLINRAALVPL</sequence>
<evidence type="ECO:0000313" key="1">
    <source>
        <dbReference type="EMBL" id="VFU14700.1"/>
    </source>
</evidence>
<gene>
    <name evidence="1" type="ORF">SCFA_300012</name>
</gene>
<accession>A0A485M0R6</accession>